<keyword evidence="4" id="KW-0276">Fatty acid metabolism</keyword>
<comment type="similarity">
    <text evidence="1">Belongs to the acyl-ACP thioesterase family.</text>
</comment>
<evidence type="ECO:0000256" key="1">
    <source>
        <dbReference type="ARBA" id="ARBA00006500"/>
    </source>
</evidence>
<dbReference type="CDD" id="cd00586">
    <property type="entry name" value="4HBT"/>
    <property type="match status" value="1"/>
</dbReference>
<protein>
    <submittedName>
        <fullName evidence="10">Acyl-[acyl-carrier-protein] thioesterase</fullName>
    </submittedName>
</protein>
<dbReference type="Pfam" id="PF20791">
    <property type="entry name" value="Acyl-ACP_TE_C"/>
    <property type="match status" value="1"/>
</dbReference>
<dbReference type="PANTHER" id="PTHR31727">
    <property type="entry name" value="OLEOYL-ACYL CARRIER PROTEIN THIOESTERASE 1, CHLOROPLASTIC"/>
    <property type="match status" value="1"/>
</dbReference>
<dbReference type="InterPro" id="IPR029069">
    <property type="entry name" value="HotDog_dom_sf"/>
</dbReference>
<evidence type="ECO:0000259" key="8">
    <source>
        <dbReference type="Pfam" id="PF01643"/>
    </source>
</evidence>
<dbReference type="AlphaFoldDB" id="A0A9D2IKU1"/>
<dbReference type="GO" id="GO:0016297">
    <property type="term" value="F:fatty acyl-[ACP] hydrolase activity"/>
    <property type="evidence" value="ECO:0007669"/>
    <property type="project" value="InterPro"/>
</dbReference>
<sequence>MDTKRTYNYRIEPRDVDFMRRATLMALVDYLLHTAGEDADRNGFGVRDLNLNNASWVLTRLAVEIDRMPDEYEPVRVTTWVSNITRAMTTRNFDILDERGERIAGAVSNWAMIDLSTRRLLDLHQLAAYDTMTQDFPLPAALPRRLATPHPTEQFTHTVAYSDLDFNGHANSVKYLQWVIDTLPLEWLRSRRFARVEINYLQETRHGDVLALLAERSADDCLYEIRNARDEAACRIACHMV</sequence>
<evidence type="ECO:0000313" key="11">
    <source>
        <dbReference type="Proteomes" id="UP000824014"/>
    </source>
</evidence>
<dbReference type="EMBL" id="DXCC01000006">
    <property type="protein sequence ID" value="HIZ14803.1"/>
    <property type="molecule type" value="Genomic_DNA"/>
</dbReference>
<reference evidence="10" key="2">
    <citation type="submission" date="2021-04" db="EMBL/GenBank/DDBJ databases">
        <authorList>
            <person name="Gilroy R."/>
        </authorList>
    </citation>
    <scope>NUCLEOTIDE SEQUENCE</scope>
    <source>
        <strain evidence="10">ChiHjej11B10-19426</strain>
    </source>
</reference>
<gene>
    <name evidence="10" type="ORF">H9816_02665</name>
</gene>
<keyword evidence="5" id="KW-0809">Transit peptide</keyword>
<evidence type="ECO:0000259" key="9">
    <source>
        <dbReference type="Pfam" id="PF20791"/>
    </source>
</evidence>
<dbReference type="PANTHER" id="PTHR31727:SF6">
    <property type="entry name" value="OLEOYL-ACYL CARRIER PROTEIN THIOESTERASE 1, CHLOROPLASTIC"/>
    <property type="match status" value="1"/>
</dbReference>
<keyword evidence="3" id="KW-0378">Hydrolase</keyword>
<keyword evidence="7" id="KW-0275">Fatty acid biosynthesis</keyword>
<feature type="domain" description="Acyl-ACP thioesterase N-terminal hotdog" evidence="8">
    <location>
        <begin position="6"/>
        <end position="122"/>
    </location>
</feature>
<dbReference type="Proteomes" id="UP000824014">
    <property type="component" value="Unassembled WGS sequence"/>
</dbReference>
<evidence type="ECO:0000256" key="7">
    <source>
        <dbReference type="ARBA" id="ARBA00023160"/>
    </source>
</evidence>
<dbReference type="GO" id="GO:0000036">
    <property type="term" value="F:acyl carrier activity"/>
    <property type="evidence" value="ECO:0007669"/>
    <property type="project" value="TreeGrafter"/>
</dbReference>
<evidence type="ECO:0000256" key="4">
    <source>
        <dbReference type="ARBA" id="ARBA00022832"/>
    </source>
</evidence>
<dbReference type="Pfam" id="PF01643">
    <property type="entry name" value="Acyl-ACP_TE"/>
    <property type="match status" value="1"/>
</dbReference>
<dbReference type="SUPFAM" id="SSF54637">
    <property type="entry name" value="Thioesterase/thiol ester dehydrase-isomerase"/>
    <property type="match status" value="2"/>
</dbReference>
<feature type="domain" description="Acyl-ACP thioesterase-like C-terminal" evidence="9">
    <location>
        <begin position="156"/>
        <end position="237"/>
    </location>
</feature>
<dbReference type="Gene3D" id="3.10.129.10">
    <property type="entry name" value="Hotdog Thioesterase"/>
    <property type="match status" value="2"/>
</dbReference>
<proteinExistence type="inferred from homology"/>
<dbReference type="InterPro" id="IPR045023">
    <property type="entry name" value="FATA/B"/>
</dbReference>
<keyword evidence="6" id="KW-0443">Lipid metabolism</keyword>
<keyword evidence="2" id="KW-0444">Lipid biosynthesis</keyword>
<evidence type="ECO:0000256" key="5">
    <source>
        <dbReference type="ARBA" id="ARBA00022946"/>
    </source>
</evidence>
<evidence type="ECO:0000256" key="3">
    <source>
        <dbReference type="ARBA" id="ARBA00022801"/>
    </source>
</evidence>
<dbReference type="InterPro" id="IPR002864">
    <property type="entry name" value="Acyl-ACP_thioesterase_NHD"/>
</dbReference>
<reference evidence="10" key="1">
    <citation type="journal article" date="2021" name="PeerJ">
        <title>Extensive microbial diversity within the chicken gut microbiome revealed by metagenomics and culture.</title>
        <authorList>
            <person name="Gilroy R."/>
            <person name="Ravi A."/>
            <person name="Getino M."/>
            <person name="Pursley I."/>
            <person name="Horton D.L."/>
            <person name="Alikhan N.F."/>
            <person name="Baker D."/>
            <person name="Gharbi K."/>
            <person name="Hall N."/>
            <person name="Watson M."/>
            <person name="Adriaenssens E.M."/>
            <person name="Foster-Nyarko E."/>
            <person name="Jarju S."/>
            <person name="Secka A."/>
            <person name="Antonio M."/>
            <person name="Oren A."/>
            <person name="Chaudhuri R.R."/>
            <person name="La Ragione R."/>
            <person name="Hildebrand F."/>
            <person name="Pallen M.J."/>
        </authorList>
    </citation>
    <scope>NUCLEOTIDE SEQUENCE</scope>
    <source>
        <strain evidence="10">ChiHjej11B10-19426</strain>
    </source>
</reference>
<evidence type="ECO:0000256" key="2">
    <source>
        <dbReference type="ARBA" id="ARBA00022516"/>
    </source>
</evidence>
<evidence type="ECO:0000256" key="6">
    <source>
        <dbReference type="ARBA" id="ARBA00023098"/>
    </source>
</evidence>
<comment type="caution">
    <text evidence="10">The sequence shown here is derived from an EMBL/GenBank/DDBJ whole genome shotgun (WGS) entry which is preliminary data.</text>
</comment>
<organism evidence="10 11">
    <name type="scientific">Candidatus Tidjanibacter faecipullorum</name>
    <dbReference type="NCBI Taxonomy" id="2838766"/>
    <lineage>
        <taxon>Bacteria</taxon>
        <taxon>Pseudomonadati</taxon>
        <taxon>Bacteroidota</taxon>
        <taxon>Bacteroidia</taxon>
        <taxon>Bacteroidales</taxon>
        <taxon>Rikenellaceae</taxon>
        <taxon>Tidjanibacter</taxon>
    </lineage>
</organism>
<name>A0A9D2IKU1_9BACT</name>
<evidence type="ECO:0000313" key="10">
    <source>
        <dbReference type="EMBL" id="HIZ14803.1"/>
    </source>
</evidence>
<accession>A0A9D2IKU1</accession>
<dbReference type="InterPro" id="IPR049427">
    <property type="entry name" value="Acyl-ACP_TE_C"/>
</dbReference>